<dbReference type="EMBL" id="ML996567">
    <property type="protein sequence ID" value="KAF2761209.1"/>
    <property type="molecule type" value="Genomic_DNA"/>
</dbReference>
<dbReference type="Proteomes" id="UP000799437">
    <property type="component" value="Unassembled WGS sequence"/>
</dbReference>
<feature type="non-terminal residue" evidence="2">
    <location>
        <position position="1"/>
    </location>
</feature>
<dbReference type="PANTHER" id="PTHR38789">
    <property type="entry name" value="REPRESSIBLE PROTEIN GRG1, PUTATIVE (AFU_ORTHOLOGUE AFUA_5G14210)-RELATED"/>
    <property type="match status" value="1"/>
</dbReference>
<accession>A0A6A6WG73</accession>
<gene>
    <name evidence="2" type="ORF">EJ05DRAFT_473752</name>
</gene>
<evidence type="ECO:0008006" key="4">
    <source>
        <dbReference type="Google" id="ProtNLM"/>
    </source>
</evidence>
<reference evidence="2" key="1">
    <citation type="journal article" date="2020" name="Stud. Mycol.">
        <title>101 Dothideomycetes genomes: a test case for predicting lifestyles and emergence of pathogens.</title>
        <authorList>
            <person name="Haridas S."/>
            <person name="Albert R."/>
            <person name="Binder M."/>
            <person name="Bloem J."/>
            <person name="Labutti K."/>
            <person name="Salamov A."/>
            <person name="Andreopoulos B."/>
            <person name="Baker S."/>
            <person name="Barry K."/>
            <person name="Bills G."/>
            <person name="Bluhm B."/>
            <person name="Cannon C."/>
            <person name="Castanera R."/>
            <person name="Culley D."/>
            <person name="Daum C."/>
            <person name="Ezra D."/>
            <person name="Gonzalez J."/>
            <person name="Henrissat B."/>
            <person name="Kuo A."/>
            <person name="Liang C."/>
            <person name="Lipzen A."/>
            <person name="Lutzoni F."/>
            <person name="Magnuson J."/>
            <person name="Mondo S."/>
            <person name="Nolan M."/>
            <person name="Ohm R."/>
            <person name="Pangilinan J."/>
            <person name="Park H.-J."/>
            <person name="Ramirez L."/>
            <person name="Alfaro M."/>
            <person name="Sun H."/>
            <person name="Tritt A."/>
            <person name="Yoshinaga Y."/>
            <person name="Zwiers L.-H."/>
            <person name="Turgeon B."/>
            <person name="Goodwin S."/>
            <person name="Spatafora J."/>
            <person name="Crous P."/>
            <person name="Grigoriev I."/>
        </authorList>
    </citation>
    <scope>NUCLEOTIDE SEQUENCE</scope>
    <source>
        <strain evidence="2">CBS 121739</strain>
    </source>
</reference>
<sequence length="69" mass="7224">MNSLKNAGNYLSSKVQAGGRATSKEANKQVAKDPNAPITTRISAAKDAVGDKLHESKHKGNASAYKQGI</sequence>
<keyword evidence="3" id="KW-1185">Reference proteome</keyword>
<evidence type="ECO:0000256" key="1">
    <source>
        <dbReference type="SAM" id="MobiDB-lite"/>
    </source>
</evidence>
<feature type="compositionally biased region" description="Basic and acidic residues" evidence="1">
    <location>
        <begin position="22"/>
        <end position="31"/>
    </location>
</feature>
<protein>
    <recommendedName>
        <fullName evidence="4">Glucose-repressible gene protein</fullName>
    </recommendedName>
</protein>
<evidence type="ECO:0000313" key="2">
    <source>
        <dbReference type="EMBL" id="KAF2761209.1"/>
    </source>
</evidence>
<dbReference type="GeneID" id="54484512"/>
<feature type="compositionally biased region" description="Polar residues" evidence="1">
    <location>
        <begin position="1"/>
        <end position="15"/>
    </location>
</feature>
<feature type="region of interest" description="Disordered" evidence="1">
    <location>
        <begin position="1"/>
        <end position="69"/>
    </location>
</feature>
<proteinExistence type="predicted"/>
<dbReference type="InterPro" id="IPR020100">
    <property type="entry name" value="Glc-repressible_Grg1"/>
</dbReference>
<dbReference type="AlphaFoldDB" id="A0A6A6WG73"/>
<evidence type="ECO:0000313" key="3">
    <source>
        <dbReference type="Proteomes" id="UP000799437"/>
    </source>
</evidence>
<dbReference type="RefSeq" id="XP_033603660.1">
    <property type="nucleotide sequence ID" value="XM_033743458.1"/>
</dbReference>
<dbReference type="PANTHER" id="PTHR38789:SF1">
    <property type="entry name" value="GLUCOSE-REPRESSIBLE GENE PROTEIN-RELATED"/>
    <property type="match status" value="1"/>
</dbReference>
<organism evidence="2 3">
    <name type="scientific">Pseudovirgaria hyperparasitica</name>
    <dbReference type="NCBI Taxonomy" id="470096"/>
    <lineage>
        <taxon>Eukaryota</taxon>
        <taxon>Fungi</taxon>
        <taxon>Dikarya</taxon>
        <taxon>Ascomycota</taxon>
        <taxon>Pezizomycotina</taxon>
        <taxon>Dothideomycetes</taxon>
        <taxon>Dothideomycetes incertae sedis</taxon>
        <taxon>Acrospermales</taxon>
        <taxon>Acrospermaceae</taxon>
        <taxon>Pseudovirgaria</taxon>
    </lineage>
</organism>
<name>A0A6A6WG73_9PEZI</name>
<dbReference type="Pfam" id="PF11034">
    <property type="entry name" value="Grg1"/>
    <property type="match status" value="1"/>
</dbReference>
<dbReference type="OrthoDB" id="10039103at2759"/>